<proteinExistence type="predicted"/>
<evidence type="ECO:0000256" key="5">
    <source>
        <dbReference type="SAM" id="Phobius"/>
    </source>
</evidence>
<feature type="transmembrane region" description="Helical" evidence="5">
    <location>
        <begin position="83"/>
        <end position="105"/>
    </location>
</feature>
<evidence type="ECO:0000313" key="7">
    <source>
        <dbReference type="Proteomes" id="UP000720124"/>
    </source>
</evidence>
<dbReference type="InterPro" id="IPR052527">
    <property type="entry name" value="Metal_cation-efflux_comp"/>
</dbReference>
<keyword evidence="7" id="KW-1185">Reference proteome</keyword>
<dbReference type="InterPro" id="IPR007269">
    <property type="entry name" value="ICMT_MeTrfase"/>
</dbReference>
<dbReference type="EMBL" id="JABTXI010000001">
    <property type="protein sequence ID" value="MBY3588979.1"/>
    <property type="molecule type" value="Genomic_DNA"/>
</dbReference>
<feature type="transmembrane region" description="Helical" evidence="5">
    <location>
        <begin position="117"/>
        <end position="136"/>
    </location>
</feature>
<evidence type="ECO:0000256" key="1">
    <source>
        <dbReference type="ARBA" id="ARBA00004141"/>
    </source>
</evidence>
<dbReference type="RefSeq" id="WP_064705464.1">
    <property type="nucleotide sequence ID" value="NZ_JABDWX010000003.1"/>
</dbReference>
<dbReference type="Proteomes" id="UP000720124">
    <property type="component" value="Unassembled WGS sequence"/>
</dbReference>
<feature type="transmembrane region" description="Helical" evidence="5">
    <location>
        <begin position="45"/>
        <end position="63"/>
    </location>
</feature>
<protein>
    <submittedName>
        <fullName evidence="6">Isoprenylcysteine carboxylmethyltransferase family protein</fullName>
    </submittedName>
</protein>
<sequence length="235" mass="26258">MTQERSRPGRSFAAAPPLGSLAITVAVMVVVLFWPAGTLAWPRGWIFLGLFLALTAIAIVWIWRTNPELFAARSRYQKGTKRWDAVVATLTIILFAAILPVGAFDDGRFHWAPQPDWVVLLGYLLTSVGYLGLTWAQSVNRHFEPTVRIQTDRDHQVIDSGPYAVIRHPGYAFAIVLASGMALSLGSLYALIPVGLLIAVLFGRTLGEEAELRKGLTGYEEYVARVRWRWIPRIW</sequence>
<keyword evidence="3 5" id="KW-1133">Transmembrane helix</keyword>
<feature type="transmembrane region" description="Helical" evidence="5">
    <location>
        <begin position="171"/>
        <end position="202"/>
    </location>
</feature>
<comment type="caution">
    <text evidence="6">The sequence shown here is derived from an EMBL/GenBank/DDBJ whole genome shotgun (WGS) entry which is preliminary data.</text>
</comment>
<dbReference type="Pfam" id="PF04140">
    <property type="entry name" value="ICMT"/>
    <property type="match status" value="1"/>
</dbReference>
<keyword evidence="4 5" id="KW-0472">Membrane</keyword>
<keyword evidence="2 5" id="KW-0812">Transmembrane</keyword>
<organism evidence="6 7">
    <name type="scientific">Rhizobium bangladeshense</name>
    <dbReference type="NCBI Taxonomy" id="1138189"/>
    <lineage>
        <taxon>Bacteria</taxon>
        <taxon>Pseudomonadati</taxon>
        <taxon>Pseudomonadota</taxon>
        <taxon>Alphaproteobacteria</taxon>
        <taxon>Hyphomicrobiales</taxon>
        <taxon>Rhizobiaceae</taxon>
        <taxon>Rhizobium/Agrobacterium group</taxon>
        <taxon>Rhizobium</taxon>
    </lineage>
</organism>
<evidence type="ECO:0000256" key="4">
    <source>
        <dbReference type="ARBA" id="ARBA00023136"/>
    </source>
</evidence>
<dbReference type="PANTHER" id="PTHR43847">
    <property type="entry name" value="BLL3993 PROTEIN"/>
    <property type="match status" value="1"/>
</dbReference>
<accession>A0ABS7LCH6</accession>
<name>A0ABS7LCH6_9HYPH</name>
<gene>
    <name evidence="6" type="ORF">HJA87_03605</name>
</gene>
<comment type="subcellular location">
    <subcellularLocation>
        <location evidence="1">Membrane</location>
        <topology evidence="1">Multi-pass membrane protein</topology>
    </subcellularLocation>
</comment>
<evidence type="ECO:0000256" key="3">
    <source>
        <dbReference type="ARBA" id="ARBA00022989"/>
    </source>
</evidence>
<evidence type="ECO:0000313" key="6">
    <source>
        <dbReference type="EMBL" id="MBY3588979.1"/>
    </source>
</evidence>
<evidence type="ECO:0000256" key="2">
    <source>
        <dbReference type="ARBA" id="ARBA00022692"/>
    </source>
</evidence>
<reference evidence="6 7" key="1">
    <citation type="submission" date="2020-06" db="EMBL/GenBank/DDBJ databases">
        <title>Global-level population genomics: horizontal gene transfer, symbiosis and evolution in Rhizobia.</title>
        <authorList>
            <person name="Gai Y."/>
        </authorList>
    </citation>
    <scope>NUCLEOTIDE SEQUENCE [LARGE SCALE GENOMIC DNA]</scope>
    <source>
        <strain evidence="6 7">PLR6_1b</strain>
    </source>
</reference>
<dbReference type="PANTHER" id="PTHR43847:SF1">
    <property type="entry name" value="BLL3993 PROTEIN"/>
    <property type="match status" value="1"/>
</dbReference>
<feature type="transmembrane region" description="Helical" evidence="5">
    <location>
        <begin position="12"/>
        <end position="33"/>
    </location>
</feature>
<dbReference type="Gene3D" id="1.20.120.1630">
    <property type="match status" value="1"/>
</dbReference>